<evidence type="ECO:0000259" key="13">
    <source>
        <dbReference type="Pfam" id="PF00294"/>
    </source>
</evidence>
<evidence type="ECO:0000256" key="2">
    <source>
        <dbReference type="ARBA" id="ARBA00012035"/>
    </source>
</evidence>
<dbReference type="InterPro" id="IPR002173">
    <property type="entry name" value="Carboh/pur_kinase_PfkB_CS"/>
</dbReference>
<dbReference type="GO" id="GO:0046872">
    <property type="term" value="F:metal ion binding"/>
    <property type="evidence" value="ECO:0007669"/>
    <property type="project" value="UniProtKB-KW"/>
</dbReference>
<dbReference type="AlphaFoldDB" id="A0A316UGZ3"/>
<comment type="pathway">
    <text evidence="12">Carbohydrate metabolism; D-ribose degradation; D-ribose 5-phosphate from beta-D-ribopyranose: step 2/2.</text>
</comment>
<feature type="domain" description="Carbohydrate kinase PfkB" evidence="13">
    <location>
        <begin position="11"/>
        <end position="327"/>
    </location>
</feature>
<feature type="binding site" evidence="12">
    <location>
        <position position="195"/>
    </location>
    <ligand>
        <name>ATP</name>
        <dbReference type="ChEBI" id="CHEBI:30616"/>
    </ligand>
</feature>
<dbReference type="UniPathway" id="UPA00916">
    <property type="reaction ID" value="UER00889"/>
</dbReference>
<dbReference type="GeneID" id="37024975"/>
<feature type="binding site" evidence="12">
    <location>
        <position position="316"/>
    </location>
    <ligand>
        <name>K(+)</name>
        <dbReference type="ChEBI" id="CHEBI:29103"/>
    </ligand>
</feature>
<evidence type="ECO:0000256" key="9">
    <source>
        <dbReference type="ARBA" id="ARBA00022842"/>
    </source>
</evidence>
<dbReference type="GO" id="GO:0005524">
    <property type="term" value="F:ATP binding"/>
    <property type="evidence" value="ECO:0007669"/>
    <property type="project" value="UniProtKB-UniRule"/>
</dbReference>
<evidence type="ECO:0000256" key="1">
    <source>
        <dbReference type="ARBA" id="ARBA00005380"/>
    </source>
</evidence>
<evidence type="ECO:0000256" key="8">
    <source>
        <dbReference type="ARBA" id="ARBA00022840"/>
    </source>
</evidence>
<keyword evidence="5 12" id="KW-0479">Metal-binding</keyword>
<reference evidence="14 15" key="1">
    <citation type="journal article" date="2018" name="Mol. Biol. Evol.">
        <title>Broad Genomic Sampling Reveals a Smut Pathogenic Ancestry of the Fungal Clade Ustilaginomycotina.</title>
        <authorList>
            <person name="Kijpornyongpan T."/>
            <person name="Mondo S.J."/>
            <person name="Barry K."/>
            <person name="Sandor L."/>
            <person name="Lee J."/>
            <person name="Lipzen A."/>
            <person name="Pangilinan J."/>
            <person name="LaButti K."/>
            <person name="Hainaut M."/>
            <person name="Henrissat B."/>
            <person name="Grigoriev I.V."/>
            <person name="Spatafora J.W."/>
            <person name="Aime M.C."/>
        </authorList>
    </citation>
    <scope>NUCLEOTIDE SEQUENCE [LARGE SCALE GENOMIC DNA]</scope>
    <source>
        <strain evidence="14 15">MCA 5214</strain>
    </source>
</reference>
<feature type="binding site" evidence="12">
    <location>
        <begin position="240"/>
        <end position="245"/>
    </location>
    <ligand>
        <name>ATP</name>
        <dbReference type="ChEBI" id="CHEBI:30616"/>
    </ligand>
</feature>
<feature type="binding site" evidence="12">
    <location>
        <begin position="16"/>
        <end position="18"/>
    </location>
    <ligand>
        <name>substrate</name>
    </ligand>
</feature>
<name>A0A316UGZ3_9BASI</name>
<keyword evidence="4 12" id="KW-0808">Transferase</keyword>
<dbReference type="Proteomes" id="UP000245884">
    <property type="component" value="Unassembled WGS sequence"/>
</dbReference>
<sequence>MSSSSAPLVLVPSSINIDETFAVPHIVRPGETISSLDLTSRPGGKGANVSAALGLSGVETWFAGNVGSDATWPLDELKKRGVKTDLAGVLEGEKTGRAFIQIGEGDGENSIVLLKGANFPSSSDVTPDSVSSQLPRPPTHLVLQNEVPLSTTASFQSHARKEWQGCVTVWNPSPLPTRDELRSWKWDELDVLIVNQGEAADLIAALSEGEAGGDKEEPEETMRRLSSIESMRQLPWIVMTLGARGVLASINSGGDRILISQPPHKPKQVRDTTGAGDTFAGYLVSSVAMLGGKGLPAEREVVEKCLRRAGVAAAMAVEIKGAMESIPGEERVEQRMKEAGAA</sequence>
<feature type="binding site" evidence="12">
    <location>
        <position position="146"/>
    </location>
    <ligand>
        <name>substrate</name>
    </ligand>
</feature>
<dbReference type="PANTHER" id="PTHR10584">
    <property type="entry name" value="SUGAR KINASE"/>
    <property type="match status" value="1"/>
</dbReference>
<comment type="function">
    <text evidence="12">Catalyzes the phosphorylation of ribose at O-5 in a reaction requiring ATP and magnesium. The resulting D-ribose-5-phosphate can then be used either for sythesis of nucleotides, histidine, and tryptophan, or as a component of the pentose phosphate pathway.</text>
</comment>
<comment type="subcellular location">
    <subcellularLocation>
        <location evidence="12">Cytoplasm</location>
    </subcellularLocation>
    <subcellularLocation>
        <location evidence="12">Nucleus</location>
    </subcellularLocation>
</comment>
<evidence type="ECO:0000256" key="11">
    <source>
        <dbReference type="ARBA" id="ARBA00023277"/>
    </source>
</evidence>
<dbReference type="InterPro" id="IPR029056">
    <property type="entry name" value="Ribokinase-like"/>
</dbReference>
<comment type="similarity">
    <text evidence="1">Belongs to the carbohydrate kinase pfkB family.</text>
</comment>
<keyword evidence="15" id="KW-1185">Reference proteome</keyword>
<keyword evidence="10 12" id="KW-0630">Potassium</keyword>
<feature type="binding site" evidence="12">
    <location>
        <position position="271"/>
    </location>
    <ligand>
        <name>K(+)</name>
        <dbReference type="ChEBI" id="CHEBI:29103"/>
    </ligand>
</feature>
<feature type="binding site" evidence="12">
    <location>
        <position position="277"/>
    </location>
    <ligand>
        <name>substrate</name>
    </ligand>
</feature>
<feature type="active site" description="Proton acceptor" evidence="12">
    <location>
        <position position="277"/>
    </location>
</feature>
<dbReference type="PANTHER" id="PTHR10584:SF166">
    <property type="entry name" value="RIBOKINASE"/>
    <property type="match status" value="1"/>
</dbReference>
<evidence type="ECO:0000256" key="10">
    <source>
        <dbReference type="ARBA" id="ARBA00022958"/>
    </source>
</evidence>
<feature type="binding site" evidence="12">
    <location>
        <begin position="44"/>
        <end position="48"/>
    </location>
    <ligand>
        <name>substrate</name>
    </ligand>
</feature>
<dbReference type="InterPro" id="IPR011611">
    <property type="entry name" value="PfkB_dom"/>
</dbReference>
<dbReference type="HAMAP" id="MF_01987">
    <property type="entry name" value="Ribokinase"/>
    <property type="match status" value="1"/>
</dbReference>
<keyword evidence="11 12" id="KW-0119">Carbohydrate metabolism</keyword>
<dbReference type="RefSeq" id="XP_025359209.1">
    <property type="nucleotide sequence ID" value="XM_025503152.1"/>
</dbReference>
<comment type="caution">
    <text evidence="12">Lacks conserved residue(s) required for the propagation of feature annotation.</text>
</comment>
<accession>A0A316UGZ3</accession>
<dbReference type="STRING" id="1569628.A0A316UGZ3"/>
<feature type="binding site" evidence="12">
    <location>
        <position position="273"/>
    </location>
    <ligand>
        <name>K(+)</name>
        <dbReference type="ChEBI" id="CHEBI:29103"/>
    </ligand>
</feature>
<dbReference type="CDD" id="cd01174">
    <property type="entry name" value="ribokinase"/>
    <property type="match status" value="1"/>
</dbReference>
<dbReference type="EC" id="2.7.1.15" evidence="2 12"/>
<keyword evidence="9 12" id="KW-0460">Magnesium</keyword>
<comment type="subunit">
    <text evidence="12">Homodimer.</text>
</comment>
<gene>
    <name evidence="14" type="ORF">BDZ90DRAFT_100861</name>
</gene>
<dbReference type="GO" id="GO:0004747">
    <property type="term" value="F:ribokinase activity"/>
    <property type="evidence" value="ECO:0007669"/>
    <property type="project" value="UniProtKB-UniRule"/>
</dbReference>
<dbReference type="Gene3D" id="3.40.1190.20">
    <property type="match status" value="1"/>
</dbReference>
<comment type="cofactor">
    <cofactor evidence="12">
        <name>Mg(2+)</name>
        <dbReference type="ChEBI" id="CHEBI:18420"/>
    </cofactor>
    <text evidence="12">Requires a divalent cation, most likely magnesium in vivo, as an electrophilic catalyst to aid phosphoryl group transfer. It is the chelate of the metal and the nucleotide that is the actual substrate.</text>
</comment>
<comment type="similarity">
    <text evidence="12">Belongs to the carbohydrate kinase PfkB family. Ribokinase subfamily.</text>
</comment>
<feature type="binding site" evidence="12">
    <location>
        <position position="325"/>
    </location>
    <ligand>
        <name>K(+)</name>
        <dbReference type="ChEBI" id="CHEBI:29103"/>
    </ligand>
</feature>
<evidence type="ECO:0000256" key="4">
    <source>
        <dbReference type="ARBA" id="ARBA00022679"/>
    </source>
</evidence>
<dbReference type="GO" id="GO:0019303">
    <property type="term" value="P:D-ribose catabolic process"/>
    <property type="evidence" value="ECO:0007669"/>
    <property type="project" value="UniProtKB-UniRule"/>
</dbReference>
<comment type="activity regulation">
    <text evidence="12">Activated by a monovalent cation that binds near, but not in, the active site. The most likely occupant of the site in vivo is potassium. Ion binding induces a conformational change that may alter substrate affinity.</text>
</comment>
<evidence type="ECO:0000256" key="5">
    <source>
        <dbReference type="ARBA" id="ARBA00022723"/>
    </source>
</evidence>
<dbReference type="Pfam" id="PF00294">
    <property type="entry name" value="PfkB"/>
    <property type="match status" value="1"/>
</dbReference>
<evidence type="ECO:0000313" key="14">
    <source>
        <dbReference type="EMBL" id="PWN24597.1"/>
    </source>
</evidence>
<dbReference type="InterPro" id="IPR011877">
    <property type="entry name" value="Ribokinase"/>
</dbReference>
<keyword evidence="6 12" id="KW-0547">Nucleotide-binding</keyword>
<feature type="binding site" evidence="12">
    <location>
        <begin position="276"/>
        <end position="277"/>
    </location>
    <ligand>
        <name>ATP</name>
        <dbReference type="ChEBI" id="CHEBI:30616"/>
    </ligand>
</feature>
<dbReference type="OrthoDB" id="415590at2759"/>
<dbReference type="InterPro" id="IPR002139">
    <property type="entry name" value="Ribo/fructo_kinase"/>
</dbReference>
<keyword evidence="12" id="KW-0539">Nucleus</keyword>
<evidence type="ECO:0000256" key="6">
    <source>
        <dbReference type="ARBA" id="ARBA00022741"/>
    </source>
</evidence>
<dbReference type="SUPFAM" id="SSF53613">
    <property type="entry name" value="Ribokinase-like"/>
    <property type="match status" value="1"/>
</dbReference>
<evidence type="ECO:0000256" key="7">
    <source>
        <dbReference type="ARBA" id="ARBA00022777"/>
    </source>
</evidence>
<evidence type="ECO:0000313" key="15">
    <source>
        <dbReference type="Proteomes" id="UP000245884"/>
    </source>
</evidence>
<dbReference type="PRINTS" id="PR00990">
    <property type="entry name" value="RIBOKINASE"/>
</dbReference>
<keyword evidence="7 12" id="KW-0418">Kinase</keyword>
<comment type="catalytic activity">
    <reaction evidence="12">
        <text>D-ribose + ATP = D-ribose 5-phosphate + ADP + H(+)</text>
        <dbReference type="Rhea" id="RHEA:13697"/>
        <dbReference type="ChEBI" id="CHEBI:15378"/>
        <dbReference type="ChEBI" id="CHEBI:30616"/>
        <dbReference type="ChEBI" id="CHEBI:47013"/>
        <dbReference type="ChEBI" id="CHEBI:78346"/>
        <dbReference type="ChEBI" id="CHEBI:456216"/>
        <dbReference type="EC" id="2.7.1.15"/>
    </reaction>
</comment>
<dbReference type="GO" id="GO:0005737">
    <property type="term" value="C:cytoplasm"/>
    <property type="evidence" value="ECO:0007669"/>
    <property type="project" value="UniProtKB-SubCell"/>
</dbReference>
<keyword evidence="12" id="KW-0963">Cytoplasm</keyword>
<feature type="binding site" evidence="12">
    <location>
        <position position="321"/>
    </location>
    <ligand>
        <name>K(+)</name>
        <dbReference type="ChEBI" id="CHEBI:29103"/>
    </ligand>
</feature>
<keyword evidence="8 12" id="KW-0067">ATP-binding</keyword>
<dbReference type="GO" id="GO:0005634">
    <property type="term" value="C:nucleus"/>
    <property type="evidence" value="ECO:0007669"/>
    <property type="project" value="UniProtKB-SubCell"/>
</dbReference>
<organism evidence="14 15">
    <name type="scientific">Jaminaea rosea</name>
    <dbReference type="NCBI Taxonomy" id="1569628"/>
    <lineage>
        <taxon>Eukaryota</taxon>
        <taxon>Fungi</taxon>
        <taxon>Dikarya</taxon>
        <taxon>Basidiomycota</taxon>
        <taxon>Ustilaginomycotina</taxon>
        <taxon>Exobasidiomycetes</taxon>
        <taxon>Microstromatales</taxon>
        <taxon>Microstromatales incertae sedis</taxon>
        <taxon>Jaminaea</taxon>
    </lineage>
</organism>
<feature type="binding site" evidence="12">
    <location>
        <position position="319"/>
    </location>
    <ligand>
        <name>K(+)</name>
        <dbReference type="ChEBI" id="CHEBI:29103"/>
    </ligand>
</feature>
<evidence type="ECO:0000256" key="3">
    <source>
        <dbReference type="ARBA" id="ARBA00016943"/>
    </source>
</evidence>
<dbReference type="EMBL" id="KZ819680">
    <property type="protein sequence ID" value="PWN24597.1"/>
    <property type="molecule type" value="Genomic_DNA"/>
</dbReference>
<evidence type="ECO:0000256" key="12">
    <source>
        <dbReference type="HAMAP-Rule" id="MF_03215"/>
    </source>
</evidence>
<proteinExistence type="inferred from homology"/>
<dbReference type="PROSITE" id="PS00583">
    <property type="entry name" value="PFKB_KINASES_1"/>
    <property type="match status" value="1"/>
</dbReference>
<protein>
    <recommendedName>
        <fullName evidence="3 12">Ribokinase</fullName>
        <shortName evidence="12">RK</shortName>
        <ecNumber evidence="2 12">2.7.1.15</ecNumber>
    </recommendedName>
</protein>